<comment type="cofactor">
    <cofactor evidence="3">
        <name>Co(2+)</name>
        <dbReference type="ChEBI" id="CHEBI:48828"/>
    </cofactor>
</comment>
<evidence type="ECO:0000256" key="14">
    <source>
        <dbReference type="ARBA" id="ARBA00049473"/>
    </source>
</evidence>
<evidence type="ECO:0000256" key="5">
    <source>
        <dbReference type="ARBA" id="ARBA00007131"/>
    </source>
</evidence>
<dbReference type="CDD" id="cd02012">
    <property type="entry name" value="TPP_TK"/>
    <property type="match status" value="1"/>
</dbReference>
<gene>
    <name evidence="22" type="ORF">CM1_00345</name>
</gene>
<dbReference type="NCBIfam" id="TIGR00232">
    <property type="entry name" value="tktlase_bact"/>
    <property type="match status" value="1"/>
</dbReference>
<feature type="site" description="Important for catalytic activity" evidence="20">
    <location>
        <position position="252"/>
    </location>
</feature>
<dbReference type="GeneID" id="99646879"/>
<comment type="subunit">
    <text evidence="6">Homodimer.</text>
</comment>
<evidence type="ECO:0000256" key="3">
    <source>
        <dbReference type="ARBA" id="ARBA00001941"/>
    </source>
</evidence>
<dbReference type="InterPro" id="IPR033247">
    <property type="entry name" value="Transketolase_fam"/>
</dbReference>
<evidence type="ECO:0000256" key="9">
    <source>
        <dbReference type="ARBA" id="ARBA00022679"/>
    </source>
</evidence>
<evidence type="ECO:0000256" key="20">
    <source>
        <dbReference type="PIRSR" id="PIRSR605478-5"/>
    </source>
</evidence>
<evidence type="ECO:0000256" key="1">
    <source>
        <dbReference type="ARBA" id="ARBA00001913"/>
    </source>
</evidence>
<dbReference type="Pfam" id="PF00456">
    <property type="entry name" value="Transketolase_N"/>
    <property type="match status" value="1"/>
</dbReference>
<dbReference type="InterPro" id="IPR005474">
    <property type="entry name" value="Transketolase_N"/>
</dbReference>
<dbReference type="GO" id="GO:0004802">
    <property type="term" value="F:transketolase activity"/>
    <property type="evidence" value="ECO:0007669"/>
    <property type="project" value="UniProtKB-UniRule"/>
</dbReference>
<feature type="active site" description="Proton donor" evidence="16">
    <location>
        <position position="397"/>
    </location>
</feature>
<evidence type="ECO:0000256" key="4">
    <source>
        <dbReference type="ARBA" id="ARBA00002931"/>
    </source>
</evidence>
<feature type="binding site" evidence="17">
    <location>
        <position position="372"/>
    </location>
    <ligand>
        <name>substrate</name>
    </ligand>
</feature>
<evidence type="ECO:0000256" key="13">
    <source>
        <dbReference type="ARBA" id="ARBA00023052"/>
    </source>
</evidence>
<dbReference type="SMART" id="SM00861">
    <property type="entry name" value="Transket_pyr"/>
    <property type="match status" value="1"/>
</dbReference>
<keyword evidence="10 19" id="KW-0479">Metal-binding</keyword>
<evidence type="ECO:0000313" key="23">
    <source>
        <dbReference type="Proteomes" id="UP000005254"/>
    </source>
</evidence>
<feature type="binding site" evidence="17">
    <location>
        <position position="22"/>
    </location>
    <ligand>
        <name>substrate</name>
    </ligand>
</feature>
<evidence type="ECO:0000256" key="2">
    <source>
        <dbReference type="ARBA" id="ARBA00001936"/>
    </source>
</evidence>
<comment type="cofactor">
    <cofactor evidence="1">
        <name>Ca(2+)</name>
        <dbReference type="ChEBI" id="CHEBI:29108"/>
    </cofactor>
</comment>
<keyword evidence="13 18" id="KW-0786">Thiamine pyrophosphate</keyword>
<feature type="binding site" evidence="19">
    <location>
        <position position="182"/>
    </location>
    <ligand>
        <name>Mg(2+)</name>
        <dbReference type="ChEBI" id="CHEBI:18420"/>
    </ligand>
</feature>
<evidence type="ECO:0000256" key="15">
    <source>
        <dbReference type="NCBIfam" id="TIGR00232"/>
    </source>
</evidence>
<feature type="binding site" evidence="17">
    <location>
        <position position="455"/>
    </location>
    <ligand>
        <name>substrate</name>
    </ligand>
</feature>
<evidence type="ECO:0000256" key="10">
    <source>
        <dbReference type="ARBA" id="ARBA00022723"/>
    </source>
</evidence>
<feature type="binding site" evidence="18">
    <location>
        <position position="151"/>
    </location>
    <ligand>
        <name>thiamine diphosphate</name>
        <dbReference type="ChEBI" id="CHEBI:58937"/>
    </ligand>
</feature>
<feature type="binding site" evidence="17">
    <location>
        <position position="506"/>
    </location>
    <ligand>
        <name>substrate</name>
    </ligand>
</feature>
<evidence type="ECO:0000313" key="22">
    <source>
        <dbReference type="EMBL" id="AFQ03861.1"/>
    </source>
</evidence>
<dbReference type="EMBL" id="CP003772">
    <property type="protein sequence ID" value="AFQ03861.1"/>
    <property type="molecule type" value="Genomic_DNA"/>
</dbReference>
<dbReference type="InterPro" id="IPR005475">
    <property type="entry name" value="Transketolase-like_Pyr-bd"/>
</dbReference>
<feature type="binding site" evidence="18">
    <location>
        <position position="180"/>
    </location>
    <ligand>
        <name>thiamine diphosphate</name>
        <dbReference type="ChEBI" id="CHEBI:58937"/>
    </ligand>
</feature>
<feature type="binding site" evidence="17">
    <location>
        <position position="447"/>
    </location>
    <ligand>
        <name>substrate</name>
    </ligand>
</feature>
<comment type="cofactor">
    <cofactor evidence="18">
        <name>thiamine diphosphate</name>
        <dbReference type="ChEBI" id="CHEBI:58937"/>
    </cofactor>
    <text evidence="18">Binds 1 thiamine pyrophosphate per subunit. During the reaction, the substrate forms a covalent intermediate with the cofactor.</text>
</comment>
<dbReference type="SUPFAM" id="SSF52922">
    <property type="entry name" value="TK C-terminal domain-like"/>
    <property type="match status" value="1"/>
</dbReference>
<dbReference type="InterPro" id="IPR005478">
    <property type="entry name" value="Transketolase_bac-like"/>
</dbReference>
<feature type="binding site" evidence="17">
    <location>
        <position position="345"/>
    </location>
    <ligand>
        <name>substrate</name>
    </ligand>
</feature>
<dbReference type="InterPro" id="IPR009014">
    <property type="entry name" value="Transketo_C/PFOR_II"/>
</dbReference>
<dbReference type="InterPro" id="IPR020826">
    <property type="entry name" value="Transketolase_BS"/>
</dbReference>
<feature type="binding site" evidence="18">
    <location>
        <position position="423"/>
    </location>
    <ligand>
        <name>thiamine diphosphate</name>
        <dbReference type="ChEBI" id="CHEBI:58937"/>
    </ligand>
</feature>
<evidence type="ECO:0000256" key="11">
    <source>
        <dbReference type="ARBA" id="ARBA00022837"/>
    </source>
</evidence>
<dbReference type="EC" id="2.2.1.1" evidence="7 15"/>
<feature type="binding site" evidence="17">
    <location>
        <position position="252"/>
    </location>
    <ligand>
        <name>substrate</name>
    </ligand>
</feature>
<evidence type="ECO:0000256" key="12">
    <source>
        <dbReference type="ARBA" id="ARBA00022842"/>
    </source>
</evidence>
<keyword evidence="12 19" id="KW-0460">Magnesium</keyword>
<feature type="domain" description="Transketolase-like pyrimidine-binding" evidence="21">
    <location>
        <begin position="342"/>
        <end position="511"/>
    </location>
</feature>
<dbReference type="RefSeq" id="WP_010869316.1">
    <property type="nucleotide sequence ID" value="NC_018497.1"/>
</dbReference>
<reference evidence="22 23" key="1">
    <citation type="journal article" date="2012" name="J. Bacteriol.">
        <title>Draft Genome Sequences of Four Axenic Mycoplasma genitalium Strains Isolated from Denmark, Japan, and Australia.</title>
        <authorList>
            <person name="McGowin C.L."/>
            <person name="Ma L."/>
            <person name="Jensen J.S."/>
            <person name="Mancuso M.M."/>
            <person name="Hamasuna R."/>
            <person name="Adegboye D."/>
            <person name="Martin D.H."/>
        </authorList>
    </citation>
    <scope>NUCLEOTIDE SEQUENCE [LARGE SCALE GENOMIC DNA]</scope>
    <source>
        <strain evidence="22 23">M6320</strain>
    </source>
</reference>
<protein>
    <recommendedName>
        <fullName evidence="8 15">Transketolase</fullName>
        <ecNumber evidence="7 15">2.2.1.1</ecNumber>
    </recommendedName>
</protein>
<dbReference type="SMR" id="A0ABC7ZJ66"/>
<feature type="binding site" evidence="18">
    <location>
        <position position="252"/>
    </location>
    <ligand>
        <name>thiamine diphosphate</name>
        <dbReference type="ChEBI" id="CHEBI:58937"/>
    </ligand>
</feature>
<dbReference type="Gene3D" id="3.40.50.920">
    <property type="match status" value="1"/>
</dbReference>
<dbReference type="PANTHER" id="PTHR43522:SF2">
    <property type="entry name" value="TRANSKETOLASE 1-RELATED"/>
    <property type="match status" value="1"/>
</dbReference>
<evidence type="ECO:0000256" key="8">
    <source>
        <dbReference type="ARBA" id="ARBA00016662"/>
    </source>
</evidence>
<feature type="binding site" evidence="18">
    <location>
        <position position="62"/>
    </location>
    <ligand>
        <name>thiamine diphosphate</name>
        <dbReference type="ChEBI" id="CHEBI:58937"/>
    </ligand>
</feature>
<comment type="cofactor">
    <cofactor evidence="19">
        <name>Mg(2+)</name>
        <dbReference type="ChEBI" id="CHEBI:18420"/>
    </cofactor>
    <text evidence="19">Binds 1 Mg(2+) ion per subunit. Can also utilize other divalent metal cations, such as Ca(2+), Mn(2+) and Co(2+).</text>
</comment>
<dbReference type="KEGG" id="mgx:CM1_00345"/>
<dbReference type="InterPro" id="IPR055152">
    <property type="entry name" value="Transketolase-like_C_2"/>
</dbReference>
<sequence length="648" mass="73785">MKYLYATQHLTLNAIKHAKGGHVGMAIGASPILFSLFTKHFHFDPDQPKWINRDRFVLSAGHGSMALYSIFHFAGLISKQEILQHKHGQINTSSHPEYAPNNFIDASTGPLGQGFGMAVGMVLAQKLLANEFKELSDKLFDHYTYVVVGDGDLQEGVSYEVSQIAGLYKLNKLIVLHDSNRVQMDSEVKKVANENLKVRFENVGWNYIHTDDQLENIDQAIIKAKQSDKPTFIEVRTTIAKNTHLEDQYGGHWFIPNEVDFQLFEKRTNTNFNFFNYPDSIYHWFKQTVIERQKQIKEDYNNLLISLKDKPLFKKFTNWIDSDFQALYLNQLDEKKVAKKDSATRNYLKDFLNQINNPNSNLYCLNADVSRSCFIKIGDDNLHENPCSRNIQIGIREFAMATIMNGMALHGGIKVMGGTFLAFADYSKPAIRLGALMNLPVFYVYTHDSYQVGGDGPTHQPYDQLPMLRAIENVCVFRPCDEKETCAGFNYGLLSQDQTTVLVLTRQPLKSIDNTDSLKTLKGGYILLDRKQPDLIIAASGSEVQLAIEFEKVLTKQNVKVRILSVPNITLLLKQDEKYLKSLFDANSSLITIEASSSYEWFCFKKYVKNHAHLGAFSFGESDDGDKVYQQKGFNLERLMKIFTSLRN</sequence>
<feature type="binding site" evidence="19">
    <location>
        <position position="180"/>
    </location>
    <ligand>
        <name>Mg(2+)</name>
        <dbReference type="ChEBI" id="CHEBI:18420"/>
    </ligand>
</feature>
<organism evidence="22 23">
    <name type="scientific">Mycoplasmoides genitalium M6320</name>
    <dbReference type="NCBI Taxonomy" id="662945"/>
    <lineage>
        <taxon>Bacteria</taxon>
        <taxon>Bacillati</taxon>
        <taxon>Mycoplasmatota</taxon>
        <taxon>Mycoplasmoidales</taxon>
        <taxon>Mycoplasmoidaceae</taxon>
        <taxon>Mycoplasmoides</taxon>
    </lineage>
</organism>
<keyword evidence="11" id="KW-0106">Calcium</keyword>
<comment type="cofactor">
    <cofactor evidence="2">
        <name>Mn(2+)</name>
        <dbReference type="ChEBI" id="CHEBI:29035"/>
    </cofactor>
</comment>
<dbReference type="GO" id="GO:0046872">
    <property type="term" value="F:metal ion binding"/>
    <property type="evidence" value="ECO:0007669"/>
    <property type="project" value="UniProtKB-KW"/>
</dbReference>
<name>A0ABC7ZJ66_MYCGT</name>
<keyword evidence="9 22" id="KW-0808">Transferase</keyword>
<comment type="catalytic activity">
    <reaction evidence="14">
        <text>D-sedoheptulose 7-phosphate + D-glyceraldehyde 3-phosphate = aldehydo-D-ribose 5-phosphate + D-xylulose 5-phosphate</text>
        <dbReference type="Rhea" id="RHEA:10508"/>
        <dbReference type="ChEBI" id="CHEBI:57483"/>
        <dbReference type="ChEBI" id="CHEBI:57737"/>
        <dbReference type="ChEBI" id="CHEBI:58273"/>
        <dbReference type="ChEBI" id="CHEBI:59776"/>
        <dbReference type="EC" id="2.2.1.1"/>
    </reaction>
</comment>
<feature type="site" description="Important for catalytic activity" evidence="20">
    <location>
        <position position="22"/>
    </location>
</feature>
<dbReference type="NCBIfam" id="NF004558">
    <property type="entry name" value="PRK05899.2-4"/>
    <property type="match status" value="1"/>
</dbReference>
<dbReference type="Pfam" id="PF02779">
    <property type="entry name" value="Transket_pyr"/>
    <property type="match status" value="1"/>
</dbReference>
<feature type="binding site" evidence="18">
    <location>
        <begin position="109"/>
        <end position="111"/>
    </location>
    <ligand>
        <name>thiamine diphosphate</name>
        <dbReference type="ChEBI" id="CHEBI:58937"/>
    </ligand>
</feature>
<feature type="binding site" evidence="17">
    <location>
        <position position="459"/>
    </location>
    <ligand>
        <name>substrate</name>
    </ligand>
</feature>
<proteinExistence type="inferred from homology"/>
<evidence type="ECO:0000256" key="18">
    <source>
        <dbReference type="PIRSR" id="PIRSR605478-3"/>
    </source>
</evidence>
<dbReference type="FunFam" id="3.40.50.970:FF:000045">
    <property type="entry name" value="Transketolase"/>
    <property type="match status" value="1"/>
</dbReference>
<dbReference type="Pfam" id="PF22613">
    <property type="entry name" value="Transketolase_C_1"/>
    <property type="match status" value="1"/>
</dbReference>
<dbReference type="CDD" id="cd07033">
    <property type="entry name" value="TPP_PYR_DXS_TK_like"/>
    <property type="match status" value="1"/>
</dbReference>
<feature type="binding site" evidence="19">
    <location>
        <position position="150"/>
    </location>
    <ligand>
        <name>Mg(2+)</name>
        <dbReference type="ChEBI" id="CHEBI:18420"/>
    </ligand>
</feature>
<evidence type="ECO:0000256" key="17">
    <source>
        <dbReference type="PIRSR" id="PIRSR605478-2"/>
    </source>
</evidence>
<dbReference type="PROSITE" id="PS00802">
    <property type="entry name" value="TRANSKETOLASE_2"/>
    <property type="match status" value="1"/>
</dbReference>
<evidence type="ECO:0000256" key="19">
    <source>
        <dbReference type="PIRSR" id="PIRSR605478-4"/>
    </source>
</evidence>
<comment type="similarity">
    <text evidence="5">Belongs to the transketolase family.</text>
</comment>
<dbReference type="AlphaFoldDB" id="A0ABC7ZJ66"/>
<comment type="function">
    <text evidence="4">Catalyzes the transfer of a two-carbon ketol group from a ketose donor to an aldose acceptor, via a covalent intermediate with the cofactor thiamine pyrophosphate.</text>
</comment>
<dbReference type="PANTHER" id="PTHR43522">
    <property type="entry name" value="TRANSKETOLASE"/>
    <property type="match status" value="1"/>
</dbReference>
<accession>A0ABC7ZJ66</accession>
<evidence type="ECO:0000256" key="16">
    <source>
        <dbReference type="PIRSR" id="PIRSR605478-1"/>
    </source>
</evidence>
<dbReference type="InterPro" id="IPR029061">
    <property type="entry name" value="THDP-binding"/>
</dbReference>
<dbReference type="Gene3D" id="3.40.50.970">
    <property type="match status" value="2"/>
</dbReference>
<evidence type="ECO:0000256" key="7">
    <source>
        <dbReference type="ARBA" id="ARBA00013152"/>
    </source>
</evidence>
<evidence type="ECO:0000259" key="21">
    <source>
        <dbReference type="SMART" id="SM00861"/>
    </source>
</evidence>
<dbReference type="Proteomes" id="UP000005254">
    <property type="component" value="Chromosome"/>
</dbReference>
<dbReference type="FunFam" id="3.40.50.970:FF:000081">
    <property type="entry name" value="Transketolase"/>
    <property type="match status" value="1"/>
</dbReference>
<dbReference type="SUPFAM" id="SSF52518">
    <property type="entry name" value="Thiamin diphosphate-binding fold (THDP-binding)"/>
    <property type="match status" value="2"/>
</dbReference>
<evidence type="ECO:0000256" key="6">
    <source>
        <dbReference type="ARBA" id="ARBA00011738"/>
    </source>
</evidence>